<accession>A0A508WPD3</accession>
<gene>
    <name evidence="1" type="ORF">EMEDMD4_1060012</name>
</gene>
<organism evidence="1">
    <name type="scientific">Sinorhizobium medicae</name>
    <dbReference type="NCBI Taxonomy" id="110321"/>
    <lineage>
        <taxon>Bacteria</taxon>
        <taxon>Pseudomonadati</taxon>
        <taxon>Pseudomonadota</taxon>
        <taxon>Alphaproteobacteria</taxon>
        <taxon>Hyphomicrobiales</taxon>
        <taxon>Rhizobiaceae</taxon>
        <taxon>Sinorhizobium/Ensifer group</taxon>
        <taxon>Sinorhizobium</taxon>
    </lineage>
</organism>
<protein>
    <submittedName>
        <fullName evidence="1">Uncharacterized protein</fullName>
    </submittedName>
</protein>
<name>A0A508WPD3_9HYPH</name>
<sequence length="128" mass="13720">MSISFDSKAAPRWARVARTFCEQNDIAAWNKTNLPFCSPSGLRIVPTREFSRMPFCASSIISSNLDLSILALSELAGGQARALNPLVAAITIIANQYPNQETIPRAVQTSGNGISSIVGSSHWIASTP</sequence>
<evidence type="ECO:0000313" key="1">
    <source>
        <dbReference type="EMBL" id="VTZ59330.1"/>
    </source>
</evidence>
<proteinExistence type="predicted"/>
<reference evidence="1" key="1">
    <citation type="submission" date="2019-06" db="EMBL/GenBank/DDBJ databases">
        <authorList>
            <person name="Le Quere A."/>
            <person name="Colella S."/>
        </authorList>
    </citation>
    <scope>NUCLEOTIDE SEQUENCE</scope>
    <source>
        <strain evidence="1">EmedicaeMD41</strain>
    </source>
</reference>
<dbReference type="EMBL" id="CABFNB010000009">
    <property type="protein sequence ID" value="VTZ59330.1"/>
    <property type="molecule type" value="Genomic_DNA"/>
</dbReference>
<dbReference type="Proteomes" id="UP000507954">
    <property type="component" value="Unassembled WGS sequence"/>
</dbReference>
<dbReference type="AlphaFoldDB" id="A0A508WPD3"/>